<evidence type="ECO:0000256" key="2">
    <source>
        <dbReference type="ARBA" id="ARBA00022801"/>
    </source>
</evidence>
<evidence type="ECO:0000313" key="4">
    <source>
        <dbReference type="Proteomes" id="UP000249522"/>
    </source>
</evidence>
<dbReference type="InterPro" id="IPR052558">
    <property type="entry name" value="Siderophore_Hydrolase_D"/>
</dbReference>
<organism evidence="3 4">
    <name type="scientific">Paenibacillus sambharensis</name>
    <dbReference type="NCBI Taxonomy" id="1803190"/>
    <lineage>
        <taxon>Bacteria</taxon>
        <taxon>Bacillati</taxon>
        <taxon>Bacillota</taxon>
        <taxon>Bacilli</taxon>
        <taxon>Bacillales</taxon>
        <taxon>Paenibacillaceae</taxon>
        <taxon>Paenibacillus</taxon>
    </lineage>
</organism>
<dbReference type="SUPFAM" id="SSF53474">
    <property type="entry name" value="alpha/beta-Hydrolases"/>
    <property type="match status" value="1"/>
</dbReference>
<dbReference type="Proteomes" id="UP000249522">
    <property type="component" value="Unassembled WGS sequence"/>
</dbReference>
<sequence length="247" mass="27988">MGCSYTIKTAVPLHPASAEGYPVIYVLDGHQYFTITHDVVRLQSRNSAKTFISPSIVVGICLSGEDSSMSKQRFYDFTPAADQYKYPERLQNRELGKHGGAERFLEFLTQELQPEIVGRYPVNRSRQTLFGHSLGGLFTLYTLLAKPDSFQYYLAFSPSIWWNEQDIYRYMNNPGASVSRHSRIPGIFLTVGGEEGFMVDDARQFAERLRSSPLVPDRFDYYVAADENHASVVPAVMSRAIRFTVQS</sequence>
<evidence type="ECO:0000313" key="3">
    <source>
        <dbReference type="EMBL" id="PZD96329.1"/>
    </source>
</evidence>
<dbReference type="AlphaFoldDB" id="A0A2W1LC88"/>
<dbReference type="EMBL" id="QKRB01000041">
    <property type="protein sequence ID" value="PZD96329.1"/>
    <property type="molecule type" value="Genomic_DNA"/>
</dbReference>
<dbReference type="PANTHER" id="PTHR40841">
    <property type="entry name" value="SIDEROPHORE TRIACETYLFUSARININE C ESTERASE"/>
    <property type="match status" value="1"/>
</dbReference>
<accession>A0A2W1LC88</accession>
<dbReference type="InterPro" id="IPR029058">
    <property type="entry name" value="AB_hydrolase_fold"/>
</dbReference>
<protein>
    <submittedName>
        <fullName evidence="3">Alpha/beta hydrolase</fullName>
    </submittedName>
</protein>
<dbReference type="InterPro" id="IPR000801">
    <property type="entry name" value="Esterase-like"/>
</dbReference>
<dbReference type="Gene3D" id="3.40.50.1820">
    <property type="entry name" value="alpha/beta hydrolase"/>
    <property type="match status" value="1"/>
</dbReference>
<dbReference type="OrthoDB" id="9784036at2"/>
<dbReference type="PANTHER" id="PTHR40841:SF2">
    <property type="entry name" value="SIDEROPHORE-DEGRADING ESTERASE (EUROFUNG)"/>
    <property type="match status" value="1"/>
</dbReference>
<dbReference type="Pfam" id="PF00756">
    <property type="entry name" value="Esterase"/>
    <property type="match status" value="1"/>
</dbReference>
<dbReference type="GO" id="GO:0016788">
    <property type="term" value="F:hydrolase activity, acting on ester bonds"/>
    <property type="evidence" value="ECO:0007669"/>
    <property type="project" value="TreeGrafter"/>
</dbReference>
<gene>
    <name evidence="3" type="ORF">DNH61_08850</name>
</gene>
<proteinExistence type="inferred from homology"/>
<comment type="caution">
    <text evidence="3">The sequence shown here is derived from an EMBL/GenBank/DDBJ whole genome shotgun (WGS) entry which is preliminary data.</text>
</comment>
<keyword evidence="2 3" id="KW-0378">Hydrolase</keyword>
<reference evidence="3 4" key="1">
    <citation type="submission" date="2018-06" db="EMBL/GenBank/DDBJ databases">
        <title>Paenibacillus imtechensis sp. nov.</title>
        <authorList>
            <person name="Pinnaka A.K."/>
            <person name="Singh H."/>
            <person name="Kaur M."/>
        </authorList>
    </citation>
    <scope>NUCLEOTIDE SEQUENCE [LARGE SCALE GENOMIC DNA]</scope>
    <source>
        <strain evidence="3 4">SMB1</strain>
    </source>
</reference>
<name>A0A2W1LC88_9BACL</name>
<comment type="similarity">
    <text evidence="1">Belongs to the esterase D family.</text>
</comment>
<evidence type="ECO:0000256" key="1">
    <source>
        <dbReference type="ARBA" id="ARBA00005622"/>
    </source>
</evidence>
<keyword evidence="4" id="KW-1185">Reference proteome</keyword>